<accession>A0ABT9I7Q1</accession>
<dbReference type="Gene3D" id="2.40.10.10">
    <property type="entry name" value="Trypsin-like serine proteases"/>
    <property type="match status" value="2"/>
</dbReference>
<protein>
    <submittedName>
        <fullName evidence="1">Trypsin-like peptidase domain-containing protein</fullName>
    </submittedName>
</protein>
<sequence length="588" mass="62173">MSDEAELAAAIRDHPLEAAGALAAVQAGWLAPLTVDSLVAALPVVGGTLEQLWIEQLAHRDLLDAFVGALQARGVPVGAPQPAADHVDPERLVLFGSRAKAFRCRVLVNGAVAGTGCLIGPSLVLTAWHVVAVQPPGRPQEPAPRIHVVLADSTVEEVALPLRFESFCGDAEYTGQAPRADADVDGRNDVAVLVMRRPAAAHLGRAELPEPVSRTASRTRLVLVHFPDGEDRGFGWGYLHKIRNVTARWRHDITTAQGSSGGACFDSHLELAGVHQGRWNGKGRLVPLSRFAADLRPLVEDDVAPRSLWSLDGTATGALVIGRDVFVHAVAAAGDERSRVRGVRVKRRETTGGTTGLNFSHHLLGGLLARRGAGQVIVRVSFDELVRDLVEDIRGRVAGTGLPLADLPPSPGLEVGLASPEAAARDRARLLAAAVEAAAAAAGRTVWFFFDTPSVVVPEPARLLLEGFVAAALRKPHLRLVVAGFETLALPGEEFATASAAAVAGPPGLVVEYLGGFTRADVLDLLTRAHEDLTGRPPLVEVVDAVADPVLAPLRDFNGVYAASDLPAVAAALRPDLQQWQRDGREEP</sequence>
<comment type="caution">
    <text evidence="1">The sequence shown here is derived from an EMBL/GenBank/DDBJ whole genome shotgun (WGS) entry which is preliminary data.</text>
</comment>
<dbReference type="SUPFAM" id="SSF51679">
    <property type="entry name" value="Bacterial luciferase-like"/>
    <property type="match status" value="1"/>
</dbReference>
<proteinExistence type="predicted"/>
<reference evidence="2" key="1">
    <citation type="submission" date="2023-05" db="EMBL/GenBank/DDBJ databases">
        <title>Draft genome of Pseudofrankia sp. BMG5.37.</title>
        <authorList>
            <person name="Gtari M."/>
            <person name="Ghodhbane F."/>
            <person name="Sbissi I."/>
        </authorList>
    </citation>
    <scope>NUCLEOTIDE SEQUENCE [LARGE SCALE GENOMIC DNA]</scope>
    <source>
        <strain evidence="2">BMG 814</strain>
    </source>
</reference>
<dbReference type="InterPro" id="IPR009003">
    <property type="entry name" value="Peptidase_S1_PA"/>
</dbReference>
<evidence type="ECO:0000313" key="1">
    <source>
        <dbReference type="EMBL" id="MDP5181596.1"/>
    </source>
</evidence>
<dbReference type="InterPro" id="IPR043504">
    <property type="entry name" value="Peptidase_S1_PA_chymotrypsin"/>
</dbReference>
<dbReference type="RefSeq" id="WP_305998315.1">
    <property type="nucleotide sequence ID" value="NZ_JASNFN010000002.1"/>
</dbReference>
<dbReference type="SUPFAM" id="SSF50494">
    <property type="entry name" value="Trypsin-like serine proteases"/>
    <property type="match status" value="1"/>
</dbReference>
<keyword evidence="2" id="KW-1185">Reference proteome</keyword>
<gene>
    <name evidence="1" type="ORF">QOZ88_03015</name>
</gene>
<organism evidence="1 2">
    <name type="scientific">Blastococcus carthaginiensis</name>
    <dbReference type="NCBI Taxonomy" id="3050034"/>
    <lineage>
        <taxon>Bacteria</taxon>
        <taxon>Bacillati</taxon>
        <taxon>Actinomycetota</taxon>
        <taxon>Actinomycetes</taxon>
        <taxon>Geodermatophilales</taxon>
        <taxon>Geodermatophilaceae</taxon>
        <taxon>Blastococcus</taxon>
    </lineage>
</organism>
<dbReference type="Proteomes" id="UP001233673">
    <property type="component" value="Unassembled WGS sequence"/>
</dbReference>
<dbReference type="Pfam" id="PF13365">
    <property type="entry name" value="Trypsin_2"/>
    <property type="match status" value="1"/>
</dbReference>
<name>A0ABT9I7Q1_9ACTN</name>
<dbReference type="EMBL" id="JASNFN010000002">
    <property type="protein sequence ID" value="MDP5181596.1"/>
    <property type="molecule type" value="Genomic_DNA"/>
</dbReference>
<dbReference type="InterPro" id="IPR036661">
    <property type="entry name" value="Luciferase-like_sf"/>
</dbReference>
<evidence type="ECO:0000313" key="2">
    <source>
        <dbReference type="Proteomes" id="UP001233673"/>
    </source>
</evidence>